<proteinExistence type="predicted"/>
<dbReference type="Gene3D" id="3.40.50.300">
    <property type="entry name" value="P-loop containing nucleotide triphosphate hydrolases"/>
    <property type="match status" value="1"/>
</dbReference>
<evidence type="ECO:0000313" key="1">
    <source>
        <dbReference type="EMBL" id="VEB04566.1"/>
    </source>
</evidence>
<dbReference type="AlphaFoldDB" id="A0A3S4H257"/>
<keyword evidence="1" id="KW-0808">Transferase</keyword>
<dbReference type="Proteomes" id="UP000282433">
    <property type="component" value="Chromosome"/>
</dbReference>
<gene>
    <name evidence="1" type="primary">miaA_2</name>
    <name evidence="1" type="ORF">NCTC13635_04535</name>
</gene>
<protein>
    <submittedName>
        <fullName evidence="1">tRNA delta(2)-isopentenylpyrophosphate transferase</fullName>
        <ecNumber evidence="1">2.5.1.75</ecNumber>
    </submittedName>
</protein>
<dbReference type="GO" id="GO:0052381">
    <property type="term" value="F:tRNA dimethylallyltransferase activity"/>
    <property type="evidence" value="ECO:0007669"/>
    <property type="project" value="UniProtKB-EC"/>
</dbReference>
<dbReference type="EMBL" id="LR134162">
    <property type="protein sequence ID" value="VEB04566.1"/>
    <property type="molecule type" value="Genomic_DNA"/>
</dbReference>
<accession>A0A3S4H257</accession>
<sequence length="53" mass="6182">MMRWFIEGVCATRQLAKRQVTWLRGWEGVHWLDSEQPEQALNKVLQVVGASQN</sequence>
<reference evidence="1 2" key="1">
    <citation type="submission" date="2018-12" db="EMBL/GenBank/DDBJ databases">
        <authorList>
            <consortium name="Pathogen Informatics"/>
        </authorList>
    </citation>
    <scope>NUCLEOTIDE SEQUENCE [LARGE SCALE GENOMIC DNA]</scope>
    <source>
        <strain evidence="1 2">NCTC13635</strain>
    </source>
</reference>
<name>A0A3S4H257_KLEPN</name>
<organism evidence="1 2">
    <name type="scientific">Klebsiella pneumoniae</name>
    <dbReference type="NCBI Taxonomy" id="573"/>
    <lineage>
        <taxon>Bacteria</taxon>
        <taxon>Pseudomonadati</taxon>
        <taxon>Pseudomonadota</taxon>
        <taxon>Gammaproteobacteria</taxon>
        <taxon>Enterobacterales</taxon>
        <taxon>Enterobacteriaceae</taxon>
        <taxon>Klebsiella/Raoultella group</taxon>
        <taxon>Klebsiella</taxon>
        <taxon>Klebsiella pneumoniae complex</taxon>
    </lineage>
</organism>
<dbReference type="EC" id="2.5.1.75" evidence="1"/>
<evidence type="ECO:0000313" key="2">
    <source>
        <dbReference type="Proteomes" id="UP000282433"/>
    </source>
</evidence>
<dbReference type="InterPro" id="IPR027417">
    <property type="entry name" value="P-loop_NTPase"/>
</dbReference>